<evidence type="ECO:0000259" key="1">
    <source>
        <dbReference type="PROSITE" id="PS51186"/>
    </source>
</evidence>
<comment type="caution">
    <text evidence="2">The sequence shown here is derived from an EMBL/GenBank/DDBJ whole genome shotgun (WGS) entry which is preliminary data.</text>
</comment>
<sequence length="178" mass="20138">MPSFDFQPTLHGDLLDLRPARPDDFDALFAVASDREIWAVHPAHDRWQEPVFRTFLDGAFADEGGLIAIERASGAIVGFSRYSMERCESGEVEIGWTFLTRRLWGGRANADMKRLMLDHAFRFVDTVIFRVGETNLRSRRAVEKIGGRLIAGRTETVTVAGAPTTHVTYAIRRADWRD</sequence>
<evidence type="ECO:0000313" key="2">
    <source>
        <dbReference type="EMBL" id="MBA2934160.1"/>
    </source>
</evidence>
<keyword evidence="2" id="KW-0808">Transferase</keyword>
<name>A0A838L5G7_9SPHN</name>
<dbReference type="PANTHER" id="PTHR43610:SF1">
    <property type="entry name" value="N-ACETYLTRANSFERASE DOMAIN-CONTAINING PROTEIN"/>
    <property type="match status" value="1"/>
</dbReference>
<proteinExistence type="predicted"/>
<accession>A0A838L5G7</accession>
<feature type="domain" description="N-acetyltransferase" evidence="1">
    <location>
        <begin position="15"/>
        <end position="174"/>
    </location>
</feature>
<protein>
    <submittedName>
        <fullName evidence="2">GNAT family N-acetyltransferase</fullName>
    </submittedName>
</protein>
<dbReference type="EMBL" id="JACEIB010000006">
    <property type="protein sequence ID" value="MBA2934160.1"/>
    <property type="molecule type" value="Genomic_DNA"/>
</dbReference>
<dbReference type="InterPro" id="IPR016181">
    <property type="entry name" value="Acyl_CoA_acyltransferase"/>
</dbReference>
<keyword evidence="3" id="KW-1185">Reference proteome</keyword>
<dbReference type="Proteomes" id="UP000570166">
    <property type="component" value="Unassembled WGS sequence"/>
</dbReference>
<organism evidence="2 3">
    <name type="scientific">Sphingomonas chungangi</name>
    <dbReference type="NCBI Taxonomy" id="2683589"/>
    <lineage>
        <taxon>Bacteria</taxon>
        <taxon>Pseudomonadati</taxon>
        <taxon>Pseudomonadota</taxon>
        <taxon>Alphaproteobacteria</taxon>
        <taxon>Sphingomonadales</taxon>
        <taxon>Sphingomonadaceae</taxon>
        <taxon>Sphingomonas</taxon>
    </lineage>
</organism>
<dbReference type="PANTHER" id="PTHR43610">
    <property type="entry name" value="BLL6696 PROTEIN"/>
    <property type="match status" value="1"/>
</dbReference>
<dbReference type="SUPFAM" id="SSF55729">
    <property type="entry name" value="Acyl-CoA N-acyltransferases (Nat)"/>
    <property type="match status" value="1"/>
</dbReference>
<dbReference type="Pfam" id="PF13302">
    <property type="entry name" value="Acetyltransf_3"/>
    <property type="match status" value="1"/>
</dbReference>
<dbReference type="InterPro" id="IPR000182">
    <property type="entry name" value="GNAT_dom"/>
</dbReference>
<dbReference type="Gene3D" id="3.40.630.30">
    <property type="match status" value="1"/>
</dbReference>
<dbReference type="AlphaFoldDB" id="A0A838L5G7"/>
<dbReference type="PROSITE" id="PS51186">
    <property type="entry name" value="GNAT"/>
    <property type="match status" value="1"/>
</dbReference>
<dbReference type="GO" id="GO:0016747">
    <property type="term" value="F:acyltransferase activity, transferring groups other than amino-acyl groups"/>
    <property type="evidence" value="ECO:0007669"/>
    <property type="project" value="InterPro"/>
</dbReference>
<gene>
    <name evidence="2" type="ORF">HZF05_08610</name>
</gene>
<reference evidence="2 3" key="1">
    <citation type="submission" date="2020-07" db="EMBL/GenBank/DDBJ databases">
        <authorList>
            <person name="Sun Q."/>
        </authorList>
    </citation>
    <scope>NUCLEOTIDE SEQUENCE [LARGE SCALE GENOMIC DNA]</scope>
    <source>
        <strain evidence="2 3">CGMCC 1.13654</strain>
    </source>
</reference>
<dbReference type="RefSeq" id="WP_160365675.1">
    <property type="nucleotide sequence ID" value="NZ_JACEIB010000006.1"/>
</dbReference>
<evidence type="ECO:0000313" key="3">
    <source>
        <dbReference type="Proteomes" id="UP000570166"/>
    </source>
</evidence>